<reference evidence="5" key="1">
    <citation type="journal article" date="2019" name="Int. J. Syst. Evol. Microbiol.">
        <title>The Global Catalogue of Microorganisms (GCM) 10K type strain sequencing project: providing services to taxonomists for standard genome sequencing and annotation.</title>
        <authorList>
            <consortium name="The Broad Institute Genomics Platform"/>
            <consortium name="The Broad Institute Genome Sequencing Center for Infectious Disease"/>
            <person name="Wu L."/>
            <person name="Ma J."/>
        </authorList>
    </citation>
    <scope>NUCLEOTIDE SEQUENCE [LARGE SCALE GENOMIC DNA]</scope>
    <source>
        <strain evidence="5">CGMCC 1.12237</strain>
    </source>
</reference>
<sequence>MQQTKLANWEQVPFTKVNIADTFWRPRMEVLQNVTLKACFEKCETTGRIANFAKAAGLMEGKFEGIYFDDSDVYKVIEGAAYSLMTTPDPALEEKIDRIVDWIAAAQEEDGYLCTYFTLEAPDKKWTDMEKHEMYCGGHLMEAAVAYYEATGKRKLLDVACKLADHYDSIFGPGKRHWVEGHEEIELALLKLYRITGEERYLHLSEWLLEERGHGHGVGMIWEKEDWGPAYCQDDVPVKEIKTVKGHAVRAMYLYTAMADVARAKNSDSYLPALLSVWENVVHKNMYITGGIGPTHQNEGFTEDYDLPNESAYCETCAAIGMVLWNQRMNLLFGDAKYADVIERAMYNGVLSGLSHSGDKFFYVNPLASNGGHHRKSWYNVSCCPTNLARFIPSIGNYIYAKSNDGLAVNLYVNGTSEVVVRENNVVQIEQKTEYPWNGKVGLVITPDVTDEFSVKLRIPSWCKSYQVLVNGAKTDILSYEKGYLNLRRVWEKGDIIELLLDMPVKVVRAHPLVQANIGHIAIQRGPIVYCLEEVDNHHLQYGNIELSSDTQFQVKYQKDLLDGAITLTTTSAGDESYTFIPYYIWDNRDPGFMQVWLRERETDALYR</sequence>
<dbReference type="EMBL" id="JBHSMC010000025">
    <property type="protein sequence ID" value="MFC5466308.1"/>
    <property type="molecule type" value="Genomic_DNA"/>
</dbReference>
<gene>
    <name evidence="4" type="ORF">ACFPM4_16435</name>
</gene>
<evidence type="ECO:0000259" key="2">
    <source>
        <dbReference type="Pfam" id="PF20736"/>
    </source>
</evidence>
<evidence type="ECO:0000313" key="5">
    <source>
        <dbReference type="Proteomes" id="UP001596147"/>
    </source>
</evidence>
<dbReference type="InterPro" id="IPR008928">
    <property type="entry name" value="6-hairpin_glycosidase_sf"/>
</dbReference>
<feature type="domain" description="Non-reducing end beta-L-arabinofuranosidase-like GH127 middle" evidence="2">
    <location>
        <begin position="407"/>
        <end position="503"/>
    </location>
</feature>
<dbReference type="GO" id="GO:0016787">
    <property type="term" value="F:hydrolase activity"/>
    <property type="evidence" value="ECO:0007669"/>
    <property type="project" value="UniProtKB-KW"/>
</dbReference>
<evidence type="ECO:0000259" key="1">
    <source>
        <dbReference type="Pfam" id="PF07944"/>
    </source>
</evidence>
<dbReference type="InterPro" id="IPR012878">
    <property type="entry name" value="Beta-AFase-like_GH127_cat"/>
</dbReference>
<dbReference type="Pfam" id="PF07944">
    <property type="entry name" value="Beta-AFase-like_GH127_cat"/>
    <property type="match status" value="1"/>
</dbReference>
<proteinExistence type="predicted"/>
<dbReference type="InterPro" id="IPR049049">
    <property type="entry name" value="Beta-AFase-like_GH127_C"/>
</dbReference>
<protein>
    <submittedName>
        <fullName evidence="4">Glycoside hydrolase family 127 protein</fullName>
    </submittedName>
</protein>
<feature type="domain" description="Non-reducing end beta-L-arabinofuranosidase-like GH127 catalytic" evidence="1">
    <location>
        <begin position="17"/>
        <end position="396"/>
    </location>
</feature>
<dbReference type="SUPFAM" id="SSF48208">
    <property type="entry name" value="Six-hairpin glycosidases"/>
    <property type="match status" value="1"/>
</dbReference>
<dbReference type="Pfam" id="PF20736">
    <property type="entry name" value="Glyco_hydro127M"/>
    <property type="match status" value="1"/>
</dbReference>
<dbReference type="PANTHER" id="PTHR43465:SF2">
    <property type="entry name" value="DUF1680 DOMAIN PROTEIN (AFU_ORTHOLOGUE AFUA_1G08910)"/>
    <property type="match status" value="1"/>
</dbReference>
<dbReference type="Pfam" id="PF20737">
    <property type="entry name" value="Glyco_hydro127C"/>
    <property type="match status" value="1"/>
</dbReference>
<dbReference type="PANTHER" id="PTHR43465">
    <property type="entry name" value="DUF1680 DOMAIN PROTEIN (AFU_ORTHOLOGUE AFUA_1G08910)"/>
    <property type="match status" value="1"/>
</dbReference>
<dbReference type="Proteomes" id="UP001596147">
    <property type="component" value="Unassembled WGS sequence"/>
</dbReference>
<feature type="domain" description="Non-reducing end beta-L-arabinofuranosidase-like GH127 C-terminal" evidence="3">
    <location>
        <begin position="505"/>
        <end position="599"/>
    </location>
</feature>
<keyword evidence="5" id="KW-1185">Reference proteome</keyword>
<dbReference type="InterPro" id="IPR049046">
    <property type="entry name" value="Beta-AFase-like_GH127_middle"/>
</dbReference>
<dbReference type="RefSeq" id="WP_382354161.1">
    <property type="nucleotide sequence ID" value="NZ_JBHSMC010000025.1"/>
</dbReference>
<keyword evidence="4" id="KW-0378">Hydrolase</keyword>
<comment type="caution">
    <text evidence="4">The sequence shown here is derived from an EMBL/GenBank/DDBJ whole genome shotgun (WGS) entry which is preliminary data.</text>
</comment>
<evidence type="ECO:0000259" key="3">
    <source>
        <dbReference type="Pfam" id="PF20737"/>
    </source>
</evidence>
<organism evidence="4 5">
    <name type="scientific">Lederbergia graminis</name>
    <dbReference type="NCBI Taxonomy" id="735518"/>
    <lineage>
        <taxon>Bacteria</taxon>
        <taxon>Bacillati</taxon>
        <taxon>Bacillota</taxon>
        <taxon>Bacilli</taxon>
        <taxon>Bacillales</taxon>
        <taxon>Bacillaceae</taxon>
        <taxon>Lederbergia</taxon>
    </lineage>
</organism>
<evidence type="ECO:0000313" key="4">
    <source>
        <dbReference type="EMBL" id="MFC5466308.1"/>
    </source>
</evidence>
<accession>A0ABW0LKV4</accession>
<dbReference type="InterPro" id="IPR049174">
    <property type="entry name" value="Beta-AFase-like"/>
</dbReference>
<name>A0ABW0LKV4_9BACI</name>